<dbReference type="AlphaFoldDB" id="A0A5C4WX15"/>
<dbReference type="Pfam" id="PF03795">
    <property type="entry name" value="YCII"/>
    <property type="match status" value="1"/>
</dbReference>
<sequence length="123" mass="13392">MRYLVTLTATQPDGPPPAELMEAIAKLGRQATESGALVDQSGLAPSSQGARVEVTGGKLHVTDGPFAESKELISYAVYEVGSKEEAVDWTSRFMKLHYELWPGWEGESHVLRLFGPEDFPQSG</sequence>
<accession>A0A5P9YKI5</accession>
<dbReference type="InterPro" id="IPR011008">
    <property type="entry name" value="Dimeric_a/b-barrel"/>
</dbReference>
<comment type="similarity">
    <text evidence="1">Belongs to the YciI family.</text>
</comment>
<dbReference type="OrthoDB" id="668782at2"/>
<dbReference type="RefSeq" id="WP_139628440.1">
    <property type="nucleotide sequence ID" value="NZ_CP045572.1"/>
</dbReference>
<dbReference type="SUPFAM" id="SSF54909">
    <property type="entry name" value="Dimeric alpha+beta barrel"/>
    <property type="match status" value="1"/>
</dbReference>
<organism evidence="2 3">
    <name type="scientific">Nonomuraea phyllanthi</name>
    <dbReference type="NCBI Taxonomy" id="2219224"/>
    <lineage>
        <taxon>Bacteria</taxon>
        <taxon>Bacillati</taxon>
        <taxon>Actinomycetota</taxon>
        <taxon>Actinomycetes</taxon>
        <taxon>Streptosporangiales</taxon>
        <taxon>Streptosporangiaceae</taxon>
        <taxon>Nonomuraea</taxon>
    </lineage>
</organism>
<accession>A0A5C4WX15</accession>
<reference evidence="2 3" key="1">
    <citation type="submission" date="2019-10" db="EMBL/GenBank/DDBJ databases">
        <title>Nonomuraea sp. nov., isolated from Phyllanthus amarus.</title>
        <authorList>
            <person name="Klykleung N."/>
            <person name="Tanasupawat S."/>
        </authorList>
    </citation>
    <scope>NUCLEOTIDE SEQUENCE [LARGE SCALE GENOMIC DNA]</scope>
    <source>
        <strain evidence="2 3">PA1-10</strain>
    </source>
</reference>
<comment type="caution">
    <text evidence="2">The sequence shown here is derived from an EMBL/GenBank/DDBJ whole genome shotgun (WGS) entry which is preliminary data.</text>
</comment>
<dbReference type="PANTHER" id="PTHR35174:SF1">
    <property type="entry name" value="BLL0086 PROTEIN"/>
    <property type="match status" value="1"/>
</dbReference>
<protein>
    <submittedName>
        <fullName evidence="2">Uncharacterized protein</fullName>
    </submittedName>
</protein>
<gene>
    <name evidence="2" type="ORF">FH608_004260</name>
</gene>
<evidence type="ECO:0000313" key="3">
    <source>
        <dbReference type="Proteomes" id="UP000312512"/>
    </source>
</evidence>
<name>A0A5C4WX15_9ACTN</name>
<keyword evidence="3" id="KW-1185">Reference proteome</keyword>
<dbReference type="EMBL" id="VDLX02000001">
    <property type="protein sequence ID" value="KAB8197742.1"/>
    <property type="molecule type" value="Genomic_DNA"/>
</dbReference>
<dbReference type="PANTHER" id="PTHR35174">
    <property type="entry name" value="BLL7171 PROTEIN-RELATED"/>
    <property type="match status" value="1"/>
</dbReference>
<dbReference type="Proteomes" id="UP000312512">
    <property type="component" value="Unassembled WGS sequence"/>
</dbReference>
<dbReference type="Gene3D" id="3.30.70.1060">
    <property type="entry name" value="Dimeric alpha+beta barrel"/>
    <property type="match status" value="1"/>
</dbReference>
<proteinExistence type="inferred from homology"/>
<dbReference type="InterPro" id="IPR005545">
    <property type="entry name" value="YCII"/>
</dbReference>
<evidence type="ECO:0000256" key="1">
    <source>
        <dbReference type="ARBA" id="ARBA00007689"/>
    </source>
</evidence>
<evidence type="ECO:0000313" key="2">
    <source>
        <dbReference type="EMBL" id="KAB8197742.1"/>
    </source>
</evidence>